<keyword evidence="3" id="KW-1185">Reference proteome</keyword>
<dbReference type="EMBL" id="WSEK01000004">
    <property type="protein sequence ID" value="MVQ49360.1"/>
    <property type="molecule type" value="Genomic_DNA"/>
</dbReference>
<keyword evidence="1" id="KW-0812">Transmembrane</keyword>
<sequence>MNLRSVSGTLTVGILAIALVLVASWMLLISPLLDETSDAKDAVSAAQDRNQVMTTQVAAIQAQQRDLDRYKDAADQLEALFPPTADQPGFFAAVTQAAAEAGIPADKVTTLSPSAPQLLDANGQPITGETGAETPTDADVAAQTVSVTAEGTYGQIQQLLANLEGMERAFAVTSLGVTGSSSTDEGPTGTLTVSITGSTYVASPLAMADPKDKSSTSAAG</sequence>
<evidence type="ECO:0008006" key="4">
    <source>
        <dbReference type="Google" id="ProtNLM"/>
    </source>
</evidence>
<evidence type="ECO:0000256" key="1">
    <source>
        <dbReference type="SAM" id="Phobius"/>
    </source>
</evidence>
<dbReference type="RefSeq" id="WP_157341963.1">
    <property type="nucleotide sequence ID" value="NZ_WSEK01000004.1"/>
</dbReference>
<reference evidence="2 3" key="1">
    <citation type="submission" date="2019-12" db="EMBL/GenBank/DDBJ databases">
        <authorList>
            <person name="Huq M.A."/>
        </authorList>
    </citation>
    <scope>NUCLEOTIDE SEQUENCE [LARGE SCALE GENOMIC DNA]</scope>
    <source>
        <strain evidence="2 3">MAH-18</strain>
    </source>
</reference>
<keyword evidence="1" id="KW-1133">Transmembrane helix</keyword>
<comment type="caution">
    <text evidence="2">The sequence shown here is derived from an EMBL/GenBank/DDBJ whole genome shotgun (WGS) entry which is preliminary data.</text>
</comment>
<gene>
    <name evidence="2" type="ORF">GON03_09210</name>
</gene>
<proteinExistence type="predicted"/>
<dbReference type="Gene3D" id="3.30.70.60">
    <property type="match status" value="1"/>
</dbReference>
<accession>A0A6L6XQE6</accession>
<name>A0A6L6XQE6_9ACTN</name>
<evidence type="ECO:0000313" key="3">
    <source>
        <dbReference type="Proteomes" id="UP000473525"/>
    </source>
</evidence>
<evidence type="ECO:0000313" key="2">
    <source>
        <dbReference type="EMBL" id="MVQ49360.1"/>
    </source>
</evidence>
<protein>
    <recommendedName>
        <fullName evidence="4">Type 4a pilus biogenesis protein PilO</fullName>
    </recommendedName>
</protein>
<organism evidence="2 3">
    <name type="scientific">Nocardioides agri</name>
    <dbReference type="NCBI Taxonomy" id="2682843"/>
    <lineage>
        <taxon>Bacteria</taxon>
        <taxon>Bacillati</taxon>
        <taxon>Actinomycetota</taxon>
        <taxon>Actinomycetes</taxon>
        <taxon>Propionibacteriales</taxon>
        <taxon>Nocardioidaceae</taxon>
        <taxon>Nocardioides</taxon>
    </lineage>
</organism>
<feature type="transmembrane region" description="Helical" evidence="1">
    <location>
        <begin position="12"/>
        <end position="33"/>
    </location>
</feature>
<dbReference type="InterPro" id="IPR014717">
    <property type="entry name" value="Transl_elong_EF1B/ribsomal_bS6"/>
</dbReference>
<dbReference type="Proteomes" id="UP000473525">
    <property type="component" value="Unassembled WGS sequence"/>
</dbReference>
<dbReference type="AlphaFoldDB" id="A0A6L6XQE6"/>
<keyword evidence="1" id="KW-0472">Membrane</keyword>